<accession>A0A6V8PMS2</accession>
<evidence type="ECO:0000256" key="3">
    <source>
        <dbReference type="PROSITE-ProRule" id="PRU00169"/>
    </source>
</evidence>
<dbReference type="Proteomes" id="UP000568877">
    <property type="component" value="Unassembled WGS sequence"/>
</dbReference>
<reference evidence="5 6" key="1">
    <citation type="journal article" date="2020" name="Front. Microbiol.">
        <title>Single-cell genomics of novel Actinobacteria with the Wood-Ljungdahl pathway discovered in a serpentinizing system.</title>
        <authorList>
            <person name="Merino N."/>
            <person name="Kawai M."/>
            <person name="Boyd E.S."/>
            <person name="Colman D.R."/>
            <person name="McGlynn S.E."/>
            <person name="Nealson K.H."/>
            <person name="Kurokawa K."/>
            <person name="Hongoh Y."/>
        </authorList>
    </citation>
    <scope>NUCLEOTIDE SEQUENCE [LARGE SCALE GENOMIC DNA]</scope>
    <source>
        <strain evidence="5 6">S42</strain>
    </source>
</reference>
<gene>
    <name evidence="5" type="ORF">HKBW3S42_02254</name>
</gene>
<dbReference type="PROSITE" id="PS50110">
    <property type="entry name" value="RESPONSE_REGULATORY"/>
    <property type="match status" value="1"/>
</dbReference>
<evidence type="ECO:0000313" key="6">
    <source>
        <dbReference type="Proteomes" id="UP000568877"/>
    </source>
</evidence>
<name>A0A6V8PMS2_9ACTN</name>
<dbReference type="PANTHER" id="PTHR45339:SF1">
    <property type="entry name" value="HYBRID SIGNAL TRANSDUCTION HISTIDINE KINASE J"/>
    <property type="match status" value="1"/>
</dbReference>
<evidence type="ECO:0000256" key="2">
    <source>
        <dbReference type="ARBA" id="ARBA00023012"/>
    </source>
</evidence>
<protein>
    <submittedName>
        <fullName evidence="5">Two-component system, cell cycle response regulator DivK</fullName>
    </submittedName>
</protein>
<dbReference type="EMBL" id="BLSA01000807">
    <property type="protein sequence ID" value="GFP33915.1"/>
    <property type="molecule type" value="Genomic_DNA"/>
</dbReference>
<keyword evidence="2" id="KW-0902">Two-component regulatory system</keyword>
<feature type="domain" description="Response regulatory" evidence="4">
    <location>
        <begin position="1"/>
        <end position="87"/>
    </location>
</feature>
<dbReference type="InterPro" id="IPR011006">
    <property type="entry name" value="CheY-like_superfamily"/>
</dbReference>
<dbReference type="SUPFAM" id="SSF52172">
    <property type="entry name" value="CheY-like"/>
    <property type="match status" value="1"/>
</dbReference>
<evidence type="ECO:0000259" key="4">
    <source>
        <dbReference type="PROSITE" id="PS50110"/>
    </source>
</evidence>
<organism evidence="5 6">
    <name type="scientific">Candidatus Hakubella thermalkaliphila</name>
    <dbReference type="NCBI Taxonomy" id="2754717"/>
    <lineage>
        <taxon>Bacteria</taxon>
        <taxon>Bacillati</taxon>
        <taxon>Actinomycetota</taxon>
        <taxon>Actinomycetota incertae sedis</taxon>
        <taxon>Candidatus Hakubellales</taxon>
        <taxon>Candidatus Hakubellaceae</taxon>
        <taxon>Candidatus Hakubella</taxon>
    </lineage>
</organism>
<evidence type="ECO:0000256" key="1">
    <source>
        <dbReference type="ARBA" id="ARBA00022553"/>
    </source>
</evidence>
<comment type="caution">
    <text evidence="3">Lacks conserved residue(s) required for the propagation of feature annotation.</text>
</comment>
<sequence>MAFGIGVSGLYCQCQANYDRFGILQLISKLLQLYKGFHPATRDIIIIALTASAMKGDQEKALQAGCDGYITKPIDTRAFPNTIARFLGSEI</sequence>
<dbReference type="GO" id="GO:0000160">
    <property type="term" value="P:phosphorelay signal transduction system"/>
    <property type="evidence" value="ECO:0007669"/>
    <property type="project" value="UniProtKB-KW"/>
</dbReference>
<evidence type="ECO:0000313" key="5">
    <source>
        <dbReference type="EMBL" id="GFP33915.1"/>
    </source>
</evidence>
<dbReference type="Gene3D" id="3.40.50.2300">
    <property type="match status" value="1"/>
</dbReference>
<keyword evidence="1" id="KW-0597">Phosphoprotein</keyword>
<proteinExistence type="predicted"/>
<dbReference type="InterPro" id="IPR001789">
    <property type="entry name" value="Sig_transdc_resp-reg_receiver"/>
</dbReference>
<comment type="caution">
    <text evidence="5">The sequence shown here is derived from an EMBL/GenBank/DDBJ whole genome shotgun (WGS) entry which is preliminary data.</text>
</comment>
<dbReference type="PANTHER" id="PTHR45339">
    <property type="entry name" value="HYBRID SIGNAL TRANSDUCTION HISTIDINE KINASE J"/>
    <property type="match status" value="1"/>
</dbReference>
<dbReference type="AlphaFoldDB" id="A0A6V8PMS2"/>